<sequence>MIKRIYIAYIFTFFGFFYTFAQESYKTLIFEGNQQFEKGNYESSSSKFLGAVKQNPKDFAAHYNLGNSLYKQKKYDEARAEYEKASAFAQTKSDKTAALYNQGNAYMQSENPQKAAELYKQALKYDPYNETVRKNYEIAMLKDKENQQKQEGKDGKSGGGGGDGKDKSKDSKKDPKGDPQNGGQGNKQQGQGNGQDPNETKNQNNGSNIPKDAQDAILNRIEGRERETARKILNKNSYAVPQSNEKDW</sequence>
<feature type="region of interest" description="Disordered" evidence="2">
    <location>
        <begin position="140"/>
        <end position="219"/>
    </location>
</feature>
<protein>
    <submittedName>
        <fullName evidence="3">Tetratricopeptide repeat protein</fullName>
    </submittedName>
</protein>
<dbReference type="PROSITE" id="PS50293">
    <property type="entry name" value="TPR_REGION"/>
    <property type="match status" value="1"/>
</dbReference>
<dbReference type="PROSITE" id="PS50005">
    <property type="entry name" value="TPR"/>
    <property type="match status" value="2"/>
</dbReference>
<dbReference type="InterPro" id="IPR019734">
    <property type="entry name" value="TPR_rpt"/>
</dbReference>
<dbReference type="PANTHER" id="PTHR12558">
    <property type="entry name" value="CELL DIVISION CYCLE 16,23,27"/>
    <property type="match status" value="1"/>
</dbReference>
<dbReference type="Pfam" id="PF13424">
    <property type="entry name" value="TPR_12"/>
    <property type="match status" value="1"/>
</dbReference>
<dbReference type="Gene3D" id="1.25.40.10">
    <property type="entry name" value="Tetratricopeptide repeat domain"/>
    <property type="match status" value="1"/>
</dbReference>
<dbReference type="PANTHER" id="PTHR12558:SF13">
    <property type="entry name" value="CELL DIVISION CYCLE PROTEIN 27 HOMOLOG"/>
    <property type="match status" value="1"/>
</dbReference>
<feature type="repeat" description="TPR" evidence="1">
    <location>
        <begin position="96"/>
        <end position="129"/>
    </location>
</feature>
<dbReference type="AlphaFoldDB" id="A0A3G8WI32"/>
<feature type="compositionally biased region" description="Low complexity" evidence="2">
    <location>
        <begin position="186"/>
        <end position="197"/>
    </location>
</feature>
<reference evidence="4" key="1">
    <citation type="submission" date="2018-11" db="EMBL/GenBank/DDBJ databases">
        <title>Proposal to divide the Flavobacteriaceae and reorganize its genera based on Amino Acid Identity values calculated from whole genome sequences.</title>
        <authorList>
            <person name="Nicholson A.C."/>
            <person name="Gulvik C.A."/>
            <person name="Whitney A.M."/>
            <person name="Humrighouse B.W."/>
            <person name="Bell M."/>
            <person name="Holmes B."/>
            <person name="Steigerwalt A.B."/>
            <person name="Villarma A."/>
            <person name="Sheth M."/>
            <person name="Batra D."/>
            <person name="Pryor J."/>
            <person name="Bernardet J.-F."/>
            <person name="Hugo C."/>
            <person name="Kampfer P."/>
            <person name="Newman J.D."/>
            <person name="McQuiston J.R."/>
        </authorList>
    </citation>
    <scope>NUCLEOTIDE SEQUENCE [LARGE SCALE GENOMIC DNA]</scope>
    <source>
        <strain evidence="4">H4753</strain>
    </source>
</reference>
<keyword evidence="1" id="KW-0802">TPR repeat</keyword>
<name>A0A3G8WI32_9FLAO</name>
<dbReference type="InterPro" id="IPR011990">
    <property type="entry name" value="TPR-like_helical_dom_sf"/>
</dbReference>
<dbReference type="Proteomes" id="UP000282297">
    <property type="component" value="Chromosome"/>
</dbReference>
<feature type="compositionally biased region" description="Basic and acidic residues" evidence="2">
    <location>
        <begin position="163"/>
        <end position="177"/>
    </location>
</feature>
<gene>
    <name evidence="3" type="ORF">EIH08_03650</name>
</gene>
<feature type="compositionally biased region" description="Basic and acidic residues" evidence="2">
    <location>
        <begin position="140"/>
        <end position="156"/>
    </location>
</feature>
<evidence type="ECO:0000313" key="3">
    <source>
        <dbReference type="EMBL" id="AZI19928.1"/>
    </source>
</evidence>
<dbReference type="SUPFAM" id="SSF48452">
    <property type="entry name" value="TPR-like"/>
    <property type="match status" value="1"/>
</dbReference>
<feature type="repeat" description="TPR" evidence="1">
    <location>
        <begin position="59"/>
        <end position="92"/>
    </location>
</feature>
<evidence type="ECO:0000256" key="2">
    <source>
        <dbReference type="SAM" id="MobiDB-lite"/>
    </source>
</evidence>
<organism evidence="3 4">
    <name type="scientific">Chryseobacterium taklimakanense</name>
    <dbReference type="NCBI Taxonomy" id="536441"/>
    <lineage>
        <taxon>Bacteria</taxon>
        <taxon>Pseudomonadati</taxon>
        <taxon>Bacteroidota</taxon>
        <taxon>Flavobacteriia</taxon>
        <taxon>Flavobacteriales</taxon>
        <taxon>Weeksellaceae</taxon>
        <taxon>Chryseobacterium group</taxon>
        <taxon>Chryseobacterium</taxon>
    </lineage>
</organism>
<dbReference type="RefSeq" id="WP_124784160.1">
    <property type="nucleotide sequence ID" value="NZ_CP034171.1"/>
</dbReference>
<dbReference type="SMART" id="SM00028">
    <property type="entry name" value="TPR"/>
    <property type="match status" value="3"/>
</dbReference>
<dbReference type="EMBL" id="CP034171">
    <property type="protein sequence ID" value="AZI19928.1"/>
    <property type="molecule type" value="Genomic_DNA"/>
</dbReference>
<evidence type="ECO:0000313" key="4">
    <source>
        <dbReference type="Proteomes" id="UP000282297"/>
    </source>
</evidence>
<proteinExistence type="predicted"/>
<evidence type="ECO:0000256" key="1">
    <source>
        <dbReference type="PROSITE-ProRule" id="PRU00339"/>
    </source>
</evidence>
<accession>A0A3G8WI32</accession>